<evidence type="ECO:0000313" key="11">
    <source>
        <dbReference type="EMBL" id="KAK9763360.1"/>
    </source>
</evidence>
<keyword evidence="4" id="KW-0479">Metal-binding</keyword>
<keyword evidence="7" id="KW-0482">Metalloprotease</keyword>
<dbReference type="SUPFAM" id="SSF55486">
    <property type="entry name" value="Metalloproteases ('zincins'), catalytic domain"/>
    <property type="match status" value="1"/>
</dbReference>
<dbReference type="CDD" id="cd08662">
    <property type="entry name" value="M13"/>
    <property type="match status" value="1"/>
</dbReference>
<evidence type="ECO:0000259" key="10">
    <source>
        <dbReference type="Pfam" id="PF05649"/>
    </source>
</evidence>
<organism evidence="11 12">
    <name type="scientific">Basidiobolus ranarum</name>
    <dbReference type="NCBI Taxonomy" id="34480"/>
    <lineage>
        <taxon>Eukaryota</taxon>
        <taxon>Fungi</taxon>
        <taxon>Fungi incertae sedis</taxon>
        <taxon>Zoopagomycota</taxon>
        <taxon>Entomophthoromycotina</taxon>
        <taxon>Basidiobolomycetes</taxon>
        <taxon>Basidiobolales</taxon>
        <taxon>Basidiobolaceae</taxon>
        <taxon>Basidiobolus</taxon>
    </lineage>
</organism>
<dbReference type="PANTHER" id="PTHR11733:SF167">
    <property type="entry name" value="FI17812P1-RELATED"/>
    <property type="match status" value="1"/>
</dbReference>
<evidence type="ECO:0000256" key="7">
    <source>
        <dbReference type="ARBA" id="ARBA00023049"/>
    </source>
</evidence>
<comment type="cofactor">
    <cofactor evidence="1">
        <name>Zn(2+)</name>
        <dbReference type="ChEBI" id="CHEBI:29105"/>
    </cofactor>
</comment>
<dbReference type="InterPro" id="IPR018497">
    <property type="entry name" value="Peptidase_M13_C"/>
</dbReference>
<name>A0ABR2WPE0_9FUNG</name>
<evidence type="ECO:0000256" key="4">
    <source>
        <dbReference type="ARBA" id="ARBA00022723"/>
    </source>
</evidence>
<protein>
    <submittedName>
        <fullName evidence="11">Uncharacterized protein</fullName>
    </submittedName>
</protein>
<comment type="similarity">
    <text evidence="2">Belongs to the peptidase M13 family.</text>
</comment>
<dbReference type="Gene3D" id="3.40.390.10">
    <property type="entry name" value="Collagenase (Catalytic Domain)"/>
    <property type="match status" value="1"/>
</dbReference>
<proteinExistence type="inferred from homology"/>
<dbReference type="InterPro" id="IPR024079">
    <property type="entry name" value="MetalloPept_cat_dom_sf"/>
</dbReference>
<gene>
    <name evidence="11" type="ORF">K7432_010027</name>
</gene>
<evidence type="ECO:0000313" key="12">
    <source>
        <dbReference type="Proteomes" id="UP001479436"/>
    </source>
</evidence>
<keyword evidence="3" id="KW-0645">Protease</keyword>
<feature type="signal peptide" evidence="8">
    <location>
        <begin position="1"/>
        <end position="30"/>
    </location>
</feature>
<keyword evidence="6" id="KW-0862">Zinc</keyword>
<evidence type="ECO:0000259" key="9">
    <source>
        <dbReference type="Pfam" id="PF01431"/>
    </source>
</evidence>
<feature type="domain" description="Peptidase M13 N-terminal" evidence="10">
    <location>
        <begin position="65"/>
        <end position="472"/>
    </location>
</feature>
<dbReference type="Gene3D" id="1.10.1380.10">
    <property type="entry name" value="Neutral endopeptidase , domain2"/>
    <property type="match status" value="1"/>
</dbReference>
<keyword evidence="8" id="KW-0732">Signal</keyword>
<comment type="caution">
    <text evidence="11">The sequence shown here is derived from an EMBL/GenBank/DDBJ whole genome shotgun (WGS) entry which is preliminary data.</text>
</comment>
<dbReference type="InterPro" id="IPR008753">
    <property type="entry name" value="Peptidase_M13_N"/>
</dbReference>
<feature type="chain" id="PRO_5047089875" evidence="8">
    <location>
        <begin position="31"/>
        <end position="748"/>
    </location>
</feature>
<sequence length="748" mass="85260">MLTYPKSPFRRHTLNIVIFIVVLLWTLVVAATPEIDDNETPKFDSDSLEEEASAILQDLDQSYQPCDDFYKYSCGGWQKRYALTSGINTISVFGLVDAFNRLALLEILENEPKVLATSTEVDRQIYAKARRFYSACLDDKKIEEYGVKPLTPLLKLVVTEFPVSPADKKIDLEKLTVALARISQQGIWHLFGVDVEADSKSPLENAIYLMQPHLGLPSLEYYSEPQVLQVYQIAMMAILSQLSKDLKALGHDSDIFAGVNIAKMASDIIKFEKLLSKHMANKEQMSNPSVTYNPFNIESLSQLSPNINWKLFFETITTAPIHTNATISESTVLVVKFPKFLHDLSVDVLAKSSPQAVQGFLIWRIITRNISFLPDHYRKLFSLIQGKVSGSEGTESRTEMCVSLADEAMGPILGRYFVLEHFGGNSQQLANRMISDIKRTFKERLPNIEWLNSDGKRQASEKIDNLVQKIGYSLHSPDTMSPESLEKHYEHLEVDPHDYFGNAIRFRIWTFEKHFDRIGKPVNREEWKESPITVNAFYNHRRNEIEFPAGILQKPMYNANRPDYLNYGAIGTIVGHELTHGFDNKGSLFDKFGKQRQWWDNSTIKAFNKKTECLITQYSKLKVRVNGQSLPINPKLTLGENIADNAGVIEAYNAWKRSTTDPKKYRLNNPKLPGLENMTAEQLFFISFGRMWCSNIQDTASLHKLRIDTHSPDNHRVNGVLRNNKQFAEAFKCPLGSPMNPPKKCTIW</sequence>
<accession>A0ABR2WPE0</accession>
<keyword evidence="12" id="KW-1185">Reference proteome</keyword>
<dbReference type="EMBL" id="JASJQH010000659">
    <property type="protein sequence ID" value="KAK9763360.1"/>
    <property type="molecule type" value="Genomic_DNA"/>
</dbReference>
<feature type="domain" description="Peptidase M13 C-terminal" evidence="9">
    <location>
        <begin position="535"/>
        <end position="747"/>
    </location>
</feature>
<evidence type="ECO:0000256" key="2">
    <source>
        <dbReference type="ARBA" id="ARBA00007357"/>
    </source>
</evidence>
<dbReference type="PROSITE" id="PS51885">
    <property type="entry name" value="NEPRILYSIN"/>
    <property type="match status" value="1"/>
</dbReference>
<reference evidence="11 12" key="1">
    <citation type="submission" date="2023-04" db="EMBL/GenBank/DDBJ databases">
        <title>Genome of Basidiobolus ranarum AG-B5.</title>
        <authorList>
            <person name="Stajich J.E."/>
            <person name="Carter-House D."/>
            <person name="Gryganskyi A."/>
        </authorList>
    </citation>
    <scope>NUCLEOTIDE SEQUENCE [LARGE SCALE GENOMIC DNA]</scope>
    <source>
        <strain evidence="11 12">AG-B5</strain>
    </source>
</reference>
<evidence type="ECO:0000256" key="5">
    <source>
        <dbReference type="ARBA" id="ARBA00022801"/>
    </source>
</evidence>
<dbReference type="PANTHER" id="PTHR11733">
    <property type="entry name" value="ZINC METALLOPROTEASE FAMILY M13 NEPRILYSIN-RELATED"/>
    <property type="match status" value="1"/>
</dbReference>
<evidence type="ECO:0000256" key="3">
    <source>
        <dbReference type="ARBA" id="ARBA00022670"/>
    </source>
</evidence>
<dbReference type="PRINTS" id="PR00786">
    <property type="entry name" value="NEPRILYSIN"/>
</dbReference>
<dbReference type="InterPro" id="IPR000718">
    <property type="entry name" value="Peptidase_M13"/>
</dbReference>
<evidence type="ECO:0000256" key="6">
    <source>
        <dbReference type="ARBA" id="ARBA00022833"/>
    </source>
</evidence>
<dbReference type="Pfam" id="PF01431">
    <property type="entry name" value="Peptidase_M13"/>
    <property type="match status" value="1"/>
</dbReference>
<dbReference type="InterPro" id="IPR042089">
    <property type="entry name" value="Peptidase_M13_dom_2"/>
</dbReference>
<dbReference type="Pfam" id="PF05649">
    <property type="entry name" value="Peptidase_M13_N"/>
    <property type="match status" value="1"/>
</dbReference>
<evidence type="ECO:0000256" key="1">
    <source>
        <dbReference type="ARBA" id="ARBA00001947"/>
    </source>
</evidence>
<keyword evidence="5" id="KW-0378">Hydrolase</keyword>
<dbReference type="Proteomes" id="UP001479436">
    <property type="component" value="Unassembled WGS sequence"/>
</dbReference>
<evidence type="ECO:0000256" key="8">
    <source>
        <dbReference type="SAM" id="SignalP"/>
    </source>
</evidence>